<dbReference type="RefSeq" id="WP_145276196.1">
    <property type="nucleotide sequence ID" value="NZ_CP036272.1"/>
</dbReference>
<evidence type="ECO:0000256" key="6">
    <source>
        <dbReference type="ARBA" id="ARBA00022989"/>
    </source>
</evidence>
<protein>
    <recommendedName>
        <fullName evidence="9">Protein-export membrane protein SecG</fullName>
    </recommendedName>
</protein>
<evidence type="ECO:0000256" key="1">
    <source>
        <dbReference type="ARBA" id="ARBA00004141"/>
    </source>
</evidence>
<comment type="similarity">
    <text evidence="2 9">Belongs to the SecG family.</text>
</comment>
<gene>
    <name evidence="11" type="ORF">SV7mr_43910</name>
</gene>
<evidence type="ECO:0000256" key="10">
    <source>
        <dbReference type="SAM" id="MobiDB-lite"/>
    </source>
</evidence>
<proteinExistence type="inferred from homology"/>
<dbReference type="AlphaFoldDB" id="A0A517T0C1"/>
<dbReference type="GO" id="GO:0005886">
    <property type="term" value="C:plasma membrane"/>
    <property type="evidence" value="ECO:0007669"/>
    <property type="project" value="UniProtKB-SubCell"/>
</dbReference>
<comment type="function">
    <text evidence="9">Involved in protein export. Participates in an early event of protein translocation.</text>
</comment>
<evidence type="ECO:0000256" key="5">
    <source>
        <dbReference type="ARBA" id="ARBA00022927"/>
    </source>
</evidence>
<dbReference type="InterPro" id="IPR004692">
    <property type="entry name" value="SecG"/>
</dbReference>
<evidence type="ECO:0000256" key="8">
    <source>
        <dbReference type="ARBA" id="ARBA00023136"/>
    </source>
</evidence>
<evidence type="ECO:0000313" key="12">
    <source>
        <dbReference type="Proteomes" id="UP000315003"/>
    </source>
</evidence>
<dbReference type="OrthoDB" id="290061at2"/>
<organism evidence="11 12">
    <name type="scientific">Stieleria bergensis</name>
    <dbReference type="NCBI Taxonomy" id="2528025"/>
    <lineage>
        <taxon>Bacteria</taxon>
        <taxon>Pseudomonadati</taxon>
        <taxon>Planctomycetota</taxon>
        <taxon>Planctomycetia</taxon>
        <taxon>Pirellulales</taxon>
        <taxon>Pirellulaceae</taxon>
        <taxon>Stieleria</taxon>
    </lineage>
</organism>
<name>A0A517T0C1_9BACT</name>
<keyword evidence="12" id="KW-1185">Reference proteome</keyword>
<feature type="transmembrane region" description="Helical" evidence="9">
    <location>
        <begin position="65"/>
        <end position="87"/>
    </location>
</feature>
<evidence type="ECO:0000256" key="4">
    <source>
        <dbReference type="ARBA" id="ARBA00022692"/>
    </source>
</evidence>
<keyword evidence="6 9" id="KW-1133">Transmembrane helix</keyword>
<evidence type="ECO:0000256" key="9">
    <source>
        <dbReference type="RuleBase" id="RU365087"/>
    </source>
</evidence>
<keyword evidence="3 9" id="KW-0813">Transport</keyword>
<evidence type="ECO:0000256" key="7">
    <source>
        <dbReference type="ARBA" id="ARBA00023010"/>
    </source>
</evidence>
<sequence>MSFLPAVPALFATVFGFLIGTLMFVLSLFLILLILIQRGKGGGLAGALGGPGGQSAFGSKAGDTITMVTAGLAVVWGLVCAIAMYSLGESPAGSGDEFKPAEPVAQVNDPGQEGVETGTLENILGGGNESSGGAIDDSEMTPAEDTGEAKPVAEETSTDDAEKPAEEKPAEEKPAEEKPADATEAESTEG</sequence>
<feature type="region of interest" description="Disordered" evidence="10">
    <location>
        <begin position="92"/>
        <end position="190"/>
    </location>
</feature>
<dbReference type="GO" id="GO:0009306">
    <property type="term" value="P:protein secretion"/>
    <property type="evidence" value="ECO:0007669"/>
    <property type="project" value="UniProtKB-UniRule"/>
</dbReference>
<dbReference type="Proteomes" id="UP000315003">
    <property type="component" value="Chromosome"/>
</dbReference>
<keyword evidence="4 9" id="KW-0812">Transmembrane</keyword>
<dbReference type="GO" id="GO:0015450">
    <property type="term" value="F:protein-transporting ATPase activity"/>
    <property type="evidence" value="ECO:0007669"/>
    <property type="project" value="UniProtKB-UniRule"/>
</dbReference>
<evidence type="ECO:0000256" key="2">
    <source>
        <dbReference type="ARBA" id="ARBA00008445"/>
    </source>
</evidence>
<keyword evidence="7 9" id="KW-0811">Translocation</keyword>
<dbReference type="Pfam" id="PF03840">
    <property type="entry name" value="SecG"/>
    <property type="match status" value="1"/>
</dbReference>
<feature type="transmembrane region" description="Helical" evidence="9">
    <location>
        <begin position="6"/>
        <end position="36"/>
    </location>
</feature>
<dbReference type="EMBL" id="CP036272">
    <property type="protein sequence ID" value="QDT61850.1"/>
    <property type="molecule type" value="Genomic_DNA"/>
</dbReference>
<reference evidence="11 12" key="1">
    <citation type="submission" date="2019-02" db="EMBL/GenBank/DDBJ databases">
        <title>Deep-cultivation of Planctomycetes and their phenomic and genomic characterization uncovers novel biology.</title>
        <authorList>
            <person name="Wiegand S."/>
            <person name="Jogler M."/>
            <person name="Boedeker C."/>
            <person name="Pinto D."/>
            <person name="Vollmers J."/>
            <person name="Rivas-Marin E."/>
            <person name="Kohn T."/>
            <person name="Peeters S.H."/>
            <person name="Heuer A."/>
            <person name="Rast P."/>
            <person name="Oberbeckmann S."/>
            <person name="Bunk B."/>
            <person name="Jeske O."/>
            <person name="Meyerdierks A."/>
            <person name="Storesund J.E."/>
            <person name="Kallscheuer N."/>
            <person name="Luecker S."/>
            <person name="Lage O.M."/>
            <person name="Pohl T."/>
            <person name="Merkel B.J."/>
            <person name="Hornburger P."/>
            <person name="Mueller R.-W."/>
            <person name="Bruemmer F."/>
            <person name="Labrenz M."/>
            <person name="Spormann A.M."/>
            <person name="Op den Camp H."/>
            <person name="Overmann J."/>
            <person name="Amann R."/>
            <person name="Jetten M.S.M."/>
            <person name="Mascher T."/>
            <person name="Medema M.H."/>
            <person name="Devos D.P."/>
            <person name="Kaster A.-K."/>
            <person name="Ovreas L."/>
            <person name="Rohde M."/>
            <person name="Galperin M.Y."/>
            <person name="Jogler C."/>
        </authorList>
    </citation>
    <scope>NUCLEOTIDE SEQUENCE [LARGE SCALE GENOMIC DNA]</scope>
    <source>
        <strain evidence="11 12">SV_7m_r</strain>
    </source>
</reference>
<keyword evidence="8 9" id="KW-0472">Membrane</keyword>
<feature type="compositionally biased region" description="Basic and acidic residues" evidence="10">
    <location>
        <begin position="160"/>
        <end position="181"/>
    </location>
</feature>
<dbReference type="NCBIfam" id="TIGR00810">
    <property type="entry name" value="secG"/>
    <property type="match status" value="1"/>
</dbReference>
<accession>A0A517T0C1</accession>
<keyword evidence="5 9" id="KW-0653">Protein transport</keyword>
<keyword evidence="9" id="KW-1003">Cell membrane</keyword>
<evidence type="ECO:0000313" key="11">
    <source>
        <dbReference type="EMBL" id="QDT61850.1"/>
    </source>
</evidence>
<evidence type="ECO:0000256" key="3">
    <source>
        <dbReference type="ARBA" id="ARBA00022448"/>
    </source>
</evidence>
<comment type="subcellular location">
    <subcellularLocation>
        <location evidence="9">Cell membrane</location>
        <topology evidence="9">Multi-pass membrane protein</topology>
    </subcellularLocation>
    <subcellularLocation>
        <location evidence="1">Membrane</location>
        <topology evidence="1">Multi-pass membrane protein</topology>
    </subcellularLocation>
</comment>